<evidence type="ECO:0000256" key="17">
    <source>
        <dbReference type="ARBA" id="ARBA00044880"/>
    </source>
</evidence>
<evidence type="ECO:0000256" key="7">
    <source>
        <dbReference type="ARBA" id="ARBA00022475"/>
    </source>
</evidence>
<evidence type="ECO:0000313" key="21">
    <source>
        <dbReference type="Proteomes" id="UP000077066"/>
    </source>
</evidence>
<dbReference type="NCBIfam" id="TIGR04166">
    <property type="entry name" value="methano_MtrB"/>
    <property type="match status" value="1"/>
</dbReference>
<dbReference type="HAMAP" id="MF_01094">
    <property type="entry name" value="MtrB"/>
    <property type="match status" value="1"/>
</dbReference>
<comment type="similarity">
    <text evidence="4 19">Belongs to the MtrB family.</text>
</comment>
<dbReference type="UniPathway" id="UPA00640">
    <property type="reaction ID" value="UER00698"/>
</dbReference>
<dbReference type="Pfam" id="PF05440">
    <property type="entry name" value="MtrB"/>
    <property type="match status" value="1"/>
</dbReference>
<keyword evidence="15 19" id="KW-0472">Membrane</keyword>
<evidence type="ECO:0000256" key="14">
    <source>
        <dbReference type="ARBA" id="ARBA00022994"/>
    </source>
</evidence>
<dbReference type="Proteomes" id="UP000077066">
    <property type="component" value="Unassembled WGS sequence"/>
</dbReference>
<dbReference type="GO" id="GO:0030269">
    <property type="term" value="F:tetrahydromethanopterin S-methyltransferase activity"/>
    <property type="evidence" value="ECO:0007669"/>
    <property type="project" value="UniProtKB-UniRule"/>
</dbReference>
<evidence type="ECO:0000256" key="11">
    <source>
        <dbReference type="ARBA" id="ARBA00022692"/>
    </source>
</evidence>
<dbReference type="EMBL" id="LWMT01000244">
    <property type="protein sequence ID" value="KZX11648.1"/>
    <property type="molecule type" value="Genomic_DNA"/>
</dbReference>
<comment type="subcellular location">
    <subcellularLocation>
        <location evidence="2 19">Cell membrane</location>
        <topology evidence="2 19">Single-pass membrane protein</topology>
    </subcellularLocation>
</comment>
<comment type="caution">
    <text evidence="20">The sequence shown here is derived from an EMBL/GenBank/DDBJ whole genome shotgun (WGS) entry which is preliminary data.</text>
</comment>
<dbReference type="EC" id="7.2.1.4" evidence="18 19"/>
<keyword evidence="10 19" id="KW-0808">Transferase</keyword>
<evidence type="ECO:0000313" key="20">
    <source>
        <dbReference type="EMBL" id="KZX11648.1"/>
    </source>
</evidence>
<evidence type="ECO:0000256" key="8">
    <source>
        <dbReference type="ARBA" id="ARBA00022563"/>
    </source>
</evidence>
<dbReference type="STRING" id="55758.MBFIL_13710"/>
<keyword evidence="12 19" id="KW-1278">Translocase</keyword>
<evidence type="ECO:0000256" key="15">
    <source>
        <dbReference type="ARBA" id="ARBA00023136"/>
    </source>
</evidence>
<dbReference type="OrthoDB" id="114034at2157"/>
<evidence type="ECO:0000256" key="13">
    <source>
        <dbReference type="ARBA" id="ARBA00022989"/>
    </source>
</evidence>
<evidence type="ECO:0000256" key="18">
    <source>
        <dbReference type="ARBA" id="ARBA00044970"/>
    </source>
</evidence>
<dbReference type="PATRIC" id="fig|55758.3.peg.1557"/>
<protein>
    <recommendedName>
        <fullName evidence="6 19">Tetrahydromethanopterin S-methyltransferase subunit B</fullName>
        <ecNumber evidence="18 19">7.2.1.4</ecNumber>
    </recommendedName>
    <alternativeName>
        <fullName evidence="16 19">N5-methyltetrahydromethanopterin--coenzyme M methyltransferase subunit B</fullName>
    </alternativeName>
</protein>
<evidence type="ECO:0000256" key="19">
    <source>
        <dbReference type="HAMAP-Rule" id="MF_01094"/>
    </source>
</evidence>
<dbReference type="InterPro" id="IPR008690">
    <property type="entry name" value="MtrB_MeTrfase"/>
</dbReference>
<keyword evidence="11 19" id="KW-0812">Transmembrane</keyword>
<keyword evidence="14 19" id="KW-0484">Methanogenesis</keyword>
<proteinExistence type="inferred from homology"/>
<feature type="transmembrane region" description="Helical" evidence="19">
    <location>
        <begin position="85"/>
        <end position="108"/>
    </location>
</feature>
<keyword evidence="9 19" id="KW-0489">Methyltransferase</keyword>
<evidence type="ECO:0000256" key="2">
    <source>
        <dbReference type="ARBA" id="ARBA00004162"/>
    </source>
</evidence>
<dbReference type="GO" id="GO:0032259">
    <property type="term" value="P:methylation"/>
    <property type="evidence" value="ECO:0007669"/>
    <property type="project" value="UniProtKB-KW"/>
</dbReference>
<organism evidence="20 21">
    <name type="scientific">Methanobrevibacter filiformis</name>
    <dbReference type="NCBI Taxonomy" id="55758"/>
    <lineage>
        <taxon>Archaea</taxon>
        <taxon>Methanobacteriati</taxon>
        <taxon>Methanobacteriota</taxon>
        <taxon>Methanomada group</taxon>
        <taxon>Methanobacteria</taxon>
        <taxon>Methanobacteriales</taxon>
        <taxon>Methanobacteriaceae</taxon>
        <taxon>Methanobrevibacter</taxon>
    </lineage>
</organism>
<evidence type="ECO:0000256" key="5">
    <source>
        <dbReference type="ARBA" id="ARBA00011616"/>
    </source>
</evidence>
<dbReference type="AlphaFoldDB" id="A0A166A6W8"/>
<dbReference type="NCBIfam" id="NF002129">
    <property type="entry name" value="PRK00965.1"/>
    <property type="match status" value="1"/>
</dbReference>
<reference evidence="20 21" key="1">
    <citation type="submission" date="2016-04" db="EMBL/GenBank/DDBJ databases">
        <title>Genome sequence of Methanobrevibacter filiformis DSM 11501.</title>
        <authorList>
            <person name="Poehlein A."/>
            <person name="Seedorf H."/>
            <person name="Daniel R."/>
        </authorList>
    </citation>
    <scope>NUCLEOTIDE SEQUENCE [LARGE SCALE GENOMIC DNA]</scope>
    <source>
        <strain evidence="20 21">DSM 11501</strain>
    </source>
</reference>
<evidence type="ECO:0000256" key="16">
    <source>
        <dbReference type="ARBA" id="ARBA00029818"/>
    </source>
</evidence>
<dbReference type="PIRSF" id="PIRSF005518">
    <property type="entry name" value="MtrB"/>
    <property type="match status" value="1"/>
</dbReference>
<evidence type="ECO:0000256" key="10">
    <source>
        <dbReference type="ARBA" id="ARBA00022679"/>
    </source>
</evidence>
<keyword evidence="7 19" id="KW-1003">Cell membrane</keyword>
<evidence type="ECO:0000256" key="4">
    <source>
        <dbReference type="ARBA" id="ARBA00010027"/>
    </source>
</evidence>
<dbReference type="RefSeq" id="WP_066972999.1">
    <property type="nucleotide sequence ID" value="NZ_LWMT01000244.1"/>
</dbReference>
<dbReference type="GO" id="GO:0019386">
    <property type="term" value="P:methanogenesis, from carbon dioxide"/>
    <property type="evidence" value="ECO:0007669"/>
    <property type="project" value="UniProtKB-UniRule"/>
</dbReference>
<comment type="catalytic activity">
    <reaction evidence="17 19">
        <text>5-methyl-5,6,7,8-tetrahydromethanopterin + coenzyme M + 2 Na(+)(in) = 5,6,7,8-tetrahydromethanopterin + methyl-coenzyme M + 2 Na(+)(out)</text>
        <dbReference type="Rhea" id="RHEA:53492"/>
        <dbReference type="ChEBI" id="CHEBI:29101"/>
        <dbReference type="ChEBI" id="CHEBI:58103"/>
        <dbReference type="ChEBI" id="CHEBI:58116"/>
        <dbReference type="ChEBI" id="CHEBI:58286"/>
        <dbReference type="ChEBI" id="CHEBI:58319"/>
        <dbReference type="EC" id="7.2.1.4"/>
    </reaction>
</comment>
<evidence type="ECO:0000256" key="6">
    <source>
        <dbReference type="ARBA" id="ARBA00015127"/>
    </source>
</evidence>
<dbReference type="GO" id="GO:0006730">
    <property type="term" value="P:one-carbon metabolic process"/>
    <property type="evidence" value="ECO:0007669"/>
    <property type="project" value="UniProtKB-UniRule"/>
</dbReference>
<dbReference type="GO" id="GO:0005886">
    <property type="term" value="C:plasma membrane"/>
    <property type="evidence" value="ECO:0007669"/>
    <property type="project" value="UniProtKB-SubCell"/>
</dbReference>
<comment type="subunit">
    <text evidence="5 19">The complex is composed of 8 subunits; MtrA, MtrB, MtrC, MtrD, MtrE, MtrF, MtrG and MtrH.</text>
</comment>
<comment type="function">
    <text evidence="1 19">Part of a complex that catalyzes the formation of methyl-coenzyme M and tetrahydromethanopterin from coenzyme M and methyl-tetrahydromethanopterin. This is an energy-conserving, sodium-ion translocating step.</text>
</comment>
<name>A0A166A6W8_9EURY</name>
<keyword evidence="21" id="KW-1185">Reference proteome</keyword>
<evidence type="ECO:0000256" key="1">
    <source>
        <dbReference type="ARBA" id="ARBA00002533"/>
    </source>
</evidence>
<comment type="pathway">
    <text evidence="3 19">One-carbon metabolism; methanogenesis from CO(2); methyl-coenzyme M from 5,10-methylene-5,6,7,8-tetrahydromethanopterin: step 2/2.</text>
</comment>
<sequence>MVEMLPLIKIVPEYNLTLDPSTGAIGAALGRDVVIVSLDDINTEIDTLEVAADELINSLDPTSVPADAYPGREGTFETAGLLTNVAYGFVIGLIILVAAIPILASVGVL</sequence>
<evidence type="ECO:0000256" key="3">
    <source>
        <dbReference type="ARBA" id="ARBA00004839"/>
    </source>
</evidence>
<evidence type="ECO:0000256" key="12">
    <source>
        <dbReference type="ARBA" id="ARBA00022967"/>
    </source>
</evidence>
<gene>
    <name evidence="19" type="primary">mtrB</name>
    <name evidence="20" type="ORF">MBFIL_13710</name>
</gene>
<keyword evidence="13 19" id="KW-1133">Transmembrane helix</keyword>
<accession>A0A166A6W8</accession>
<keyword evidence="8 19" id="KW-0554">One-carbon metabolism</keyword>
<evidence type="ECO:0000256" key="9">
    <source>
        <dbReference type="ARBA" id="ARBA00022603"/>
    </source>
</evidence>